<feature type="compositionally biased region" description="Acidic residues" evidence="1">
    <location>
        <begin position="84"/>
        <end position="95"/>
    </location>
</feature>
<evidence type="ECO:0000256" key="1">
    <source>
        <dbReference type="SAM" id="MobiDB-lite"/>
    </source>
</evidence>
<evidence type="ECO:0000313" key="4">
    <source>
        <dbReference type="Proteomes" id="UP000011550"/>
    </source>
</evidence>
<organism evidence="3 4">
    <name type="scientific">Haloferax mucosum ATCC BAA-1512</name>
    <dbReference type="NCBI Taxonomy" id="662479"/>
    <lineage>
        <taxon>Archaea</taxon>
        <taxon>Methanobacteriati</taxon>
        <taxon>Methanobacteriota</taxon>
        <taxon>Stenosarchaea group</taxon>
        <taxon>Halobacteria</taxon>
        <taxon>Halobacteriales</taxon>
        <taxon>Haloferacaceae</taxon>
        <taxon>Haloferax</taxon>
    </lineage>
</organism>
<feature type="domain" description="DUF8135" evidence="2">
    <location>
        <begin position="136"/>
        <end position="184"/>
    </location>
</feature>
<gene>
    <name evidence="3" type="ORF">C440_10618</name>
</gene>
<dbReference type="PATRIC" id="fig|662479.7.peg.2152"/>
<dbReference type="STRING" id="662479.C440_10618"/>
<dbReference type="RefSeq" id="WP_008320428.1">
    <property type="nucleotide sequence ID" value="NZ_AOLN01000013.1"/>
</dbReference>
<dbReference type="Pfam" id="PF26456">
    <property type="entry name" value="DUF8135"/>
    <property type="match status" value="1"/>
</dbReference>
<evidence type="ECO:0000259" key="2">
    <source>
        <dbReference type="Pfam" id="PF26456"/>
    </source>
</evidence>
<accession>M0IDE3</accession>
<feature type="compositionally biased region" description="Basic and acidic residues" evidence="1">
    <location>
        <begin position="47"/>
        <end position="61"/>
    </location>
</feature>
<proteinExistence type="predicted"/>
<evidence type="ECO:0000313" key="3">
    <source>
        <dbReference type="EMBL" id="ELZ94067.1"/>
    </source>
</evidence>
<keyword evidence="4" id="KW-1185">Reference proteome</keyword>
<dbReference type="InterPro" id="IPR058448">
    <property type="entry name" value="DUF8135"/>
</dbReference>
<dbReference type="OrthoDB" id="204982at2157"/>
<name>M0IDE3_9EURY</name>
<dbReference type="AlphaFoldDB" id="M0IDE3"/>
<feature type="compositionally biased region" description="Basic and acidic residues" evidence="1">
    <location>
        <begin position="1"/>
        <end position="10"/>
    </location>
</feature>
<protein>
    <recommendedName>
        <fullName evidence="2">DUF8135 domain-containing protein</fullName>
    </recommendedName>
</protein>
<feature type="region of interest" description="Disordered" evidence="1">
    <location>
        <begin position="1"/>
        <end position="95"/>
    </location>
</feature>
<comment type="caution">
    <text evidence="3">The sequence shown here is derived from an EMBL/GenBank/DDBJ whole genome shotgun (WGS) entry which is preliminary data.</text>
</comment>
<reference evidence="3 4" key="1">
    <citation type="journal article" date="2014" name="PLoS Genet.">
        <title>Phylogenetically driven sequencing of extremely halophilic archaea reveals strategies for static and dynamic osmo-response.</title>
        <authorList>
            <person name="Becker E.A."/>
            <person name="Seitzer P.M."/>
            <person name="Tritt A."/>
            <person name="Larsen D."/>
            <person name="Krusor M."/>
            <person name="Yao A.I."/>
            <person name="Wu D."/>
            <person name="Madern D."/>
            <person name="Eisen J.A."/>
            <person name="Darling A.E."/>
            <person name="Facciotti M.T."/>
        </authorList>
    </citation>
    <scope>NUCLEOTIDE SEQUENCE [LARGE SCALE GENOMIC DNA]</scope>
    <source>
        <strain evidence="3 4">ATCC BAA-1512</strain>
    </source>
</reference>
<feature type="compositionally biased region" description="Low complexity" evidence="1">
    <location>
        <begin position="28"/>
        <end position="38"/>
    </location>
</feature>
<dbReference type="Proteomes" id="UP000011550">
    <property type="component" value="Unassembled WGS sequence"/>
</dbReference>
<sequence length="186" mass="20226">MTDDTGKNDTPDDPDAMDGRQPEREPASYDASDWAASDSADEADATDSDRDGPERDGEESKSAPLSDLAGRVAERRSQSNVTSEADEDDLFESIEVGELDDKDVWTALIEDGDETETVGLGAEAEPVEDVSGAPDHVVPKTEFCQRCEFFGEPPVLACTHEGTTIVEVTDKDHFRVRNCPVVEDMD</sequence>
<feature type="compositionally biased region" description="Basic and acidic residues" evidence="1">
    <location>
        <begin position="17"/>
        <end position="27"/>
    </location>
</feature>
<dbReference type="EMBL" id="AOLN01000013">
    <property type="protein sequence ID" value="ELZ94067.1"/>
    <property type="molecule type" value="Genomic_DNA"/>
</dbReference>